<feature type="region of interest" description="Disordered" evidence="1">
    <location>
        <begin position="1"/>
        <end position="32"/>
    </location>
</feature>
<evidence type="ECO:0000313" key="3">
    <source>
        <dbReference type="Proteomes" id="UP001163105"/>
    </source>
</evidence>
<organism evidence="2 3">
    <name type="scientific">Purpureocillium lavendulum</name>
    <dbReference type="NCBI Taxonomy" id="1247861"/>
    <lineage>
        <taxon>Eukaryota</taxon>
        <taxon>Fungi</taxon>
        <taxon>Dikarya</taxon>
        <taxon>Ascomycota</taxon>
        <taxon>Pezizomycotina</taxon>
        <taxon>Sordariomycetes</taxon>
        <taxon>Hypocreomycetidae</taxon>
        <taxon>Hypocreales</taxon>
        <taxon>Ophiocordycipitaceae</taxon>
        <taxon>Purpureocillium</taxon>
    </lineage>
</organism>
<evidence type="ECO:0000256" key="1">
    <source>
        <dbReference type="SAM" id="MobiDB-lite"/>
    </source>
</evidence>
<accession>A0AB34G6E0</accession>
<sequence>MPPTRPALTRGGSWGRFPISAPATSSAQQPNTPVTTLWEAQRQSGVVALVMRPDEEKMLDIAYVNTFSDEDRRGLQRLLEGLVPNLTIYPWTQSPYRLLREIRGRCEHYGRCVDAEDIISVPFDSVKKAPDVINFTFGALGRTVHWVKWERDYEQKA</sequence>
<proteinExistence type="predicted"/>
<feature type="compositionally biased region" description="Polar residues" evidence="1">
    <location>
        <begin position="22"/>
        <end position="32"/>
    </location>
</feature>
<dbReference type="Proteomes" id="UP001163105">
    <property type="component" value="Unassembled WGS sequence"/>
</dbReference>
<protein>
    <submittedName>
        <fullName evidence="2">Uncharacterized protein</fullName>
    </submittedName>
</protein>
<comment type="caution">
    <text evidence="2">The sequence shown here is derived from an EMBL/GenBank/DDBJ whole genome shotgun (WGS) entry which is preliminary data.</text>
</comment>
<reference evidence="2" key="1">
    <citation type="submission" date="2023-01" db="EMBL/GenBank/DDBJ databases">
        <title>The growth and conidiation of Purpureocillium lavendulum are regulated by nitrogen source and histone H3K14 acetylation.</title>
        <authorList>
            <person name="Tang P."/>
            <person name="Han J."/>
            <person name="Zhang C."/>
            <person name="Tang P."/>
            <person name="Qi F."/>
            <person name="Zhang K."/>
            <person name="Liang L."/>
        </authorList>
    </citation>
    <scope>NUCLEOTIDE SEQUENCE</scope>
    <source>
        <strain evidence="2">YMF1.00683</strain>
    </source>
</reference>
<name>A0AB34G6E0_9HYPO</name>
<keyword evidence="3" id="KW-1185">Reference proteome</keyword>
<gene>
    <name evidence="2" type="ORF">O9K51_01264</name>
</gene>
<dbReference type="EMBL" id="JAQHRD010000001">
    <property type="protein sequence ID" value="KAJ6446491.1"/>
    <property type="molecule type" value="Genomic_DNA"/>
</dbReference>
<dbReference type="AlphaFoldDB" id="A0AB34G6E0"/>
<evidence type="ECO:0000313" key="2">
    <source>
        <dbReference type="EMBL" id="KAJ6446491.1"/>
    </source>
</evidence>